<dbReference type="Proteomes" id="UP001497480">
    <property type="component" value="Unassembled WGS sequence"/>
</dbReference>
<dbReference type="AlphaFoldDB" id="A0AAV1W5E5"/>
<evidence type="ECO:0000256" key="3">
    <source>
        <dbReference type="ARBA" id="ARBA00022801"/>
    </source>
</evidence>
<accession>A0AAV1W5E5</accession>
<dbReference type="InterPro" id="IPR012341">
    <property type="entry name" value="6hp_glycosidase-like_sf"/>
</dbReference>
<name>A0AAV1W5E5_LUPLU</name>
<keyword evidence="4 10" id="KW-0136">Cellulose degradation</keyword>
<dbReference type="SUPFAM" id="SSF48208">
    <property type="entry name" value="Six-hairpin glycosidases"/>
    <property type="match status" value="1"/>
</dbReference>
<keyword evidence="6 8" id="KW-0326">Glycosidase</keyword>
<dbReference type="Gene3D" id="1.50.10.10">
    <property type="match status" value="1"/>
</dbReference>
<dbReference type="PROSITE" id="PS00698">
    <property type="entry name" value="GH9_3"/>
    <property type="match status" value="1"/>
</dbReference>
<keyword evidence="3 8" id="KW-0378">Hydrolase</keyword>
<dbReference type="PANTHER" id="PTHR22298">
    <property type="entry name" value="ENDO-1,4-BETA-GLUCANASE"/>
    <property type="match status" value="1"/>
</dbReference>
<keyword evidence="7 8" id="KW-0624">Polysaccharide degradation</keyword>
<feature type="active site" evidence="8">
    <location>
        <position position="431"/>
    </location>
</feature>
<gene>
    <name evidence="12" type="ORF">LLUT_LOCUS5319</name>
</gene>
<dbReference type="GO" id="GO:0008810">
    <property type="term" value="F:cellulase activity"/>
    <property type="evidence" value="ECO:0007669"/>
    <property type="project" value="UniProtKB-EC"/>
</dbReference>
<reference evidence="12 13" key="1">
    <citation type="submission" date="2024-03" db="EMBL/GenBank/DDBJ databases">
        <authorList>
            <person name="Martinez-Hernandez J."/>
        </authorList>
    </citation>
    <scope>NUCLEOTIDE SEQUENCE [LARGE SCALE GENOMIC DNA]</scope>
</reference>
<evidence type="ECO:0000256" key="9">
    <source>
        <dbReference type="PROSITE-ProRule" id="PRU10060"/>
    </source>
</evidence>
<protein>
    <recommendedName>
        <fullName evidence="10">Endoglucanase</fullName>
        <ecNumber evidence="10">3.2.1.4</ecNumber>
    </recommendedName>
</protein>
<evidence type="ECO:0000313" key="12">
    <source>
        <dbReference type="EMBL" id="CAL0304259.1"/>
    </source>
</evidence>
<evidence type="ECO:0000259" key="11">
    <source>
        <dbReference type="Pfam" id="PF00759"/>
    </source>
</evidence>
<dbReference type="InterPro" id="IPR001701">
    <property type="entry name" value="Glyco_hydro_9"/>
</dbReference>
<keyword evidence="13" id="KW-1185">Reference proteome</keyword>
<sequence>MGRRSMSMRVMMWKWGNRGPHLVFQNLCHSMYHLNFSKWVCDAVCHDYEDALSKAILFFEGQRSGFLPQDQRMSWRANSGLSDGWSYNTDLTGGYYDAGDNIKFGFPMAFTATMLAWSVLEFGDMMPPDELRNSLVAIRWATDYLIKTVSQPNRIFVQVGDPSSDHDCWERPEDMDTSRTAYAVDAPNAASDVAGETAAALAASSMAFRSSDPGYSETLLRNAINAFQFADSYRGAYSDNDNVKYGACPYYCDFDGYQDELLWGAAWLRRATQDDNFLNYIQSNGKTLGADDNINEFGWDNKHAGLNVLVSKEVIEGNMYSLESYKDSAQSFMCTLIPESPSSHIEYTPGGLVYRPGGSNLQHATSIAFLELVYANYLTHTSQDLNCGNVYVTAQTLRRHAKKQVDYILGDNPMGLSYMVGYSGYYPQRIHHRGSSLPSIKDNPQFIGCKEGSMYYNSTNPNPNVLVGAIVGGPGENDDYLDDRVDFRKSEPTTYINAPFVGVLAYFAANPNFT</sequence>
<dbReference type="PROSITE" id="PS00592">
    <property type="entry name" value="GH9_2"/>
    <property type="match status" value="1"/>
</dbReference>
<keyword evidence="5 8" id="KW-0119">Carbohydrate metabolism</keyword>
<dbReference type="InterPro" id="IPR008928">
    <property type="entry name" value="6-hairpin_glycosidase_sf"/>
</dbReference>
<dbReference type="EMBL" id="CAXHTB010000003">
    <property type="protein sequence ID" value="CAL0304259.1"/>
    <property type="molecule type" value="Genomic_DNA"/>
</dbReference>
<dbReference type="Pfam" id="PF00759">
    <property type="entry name" value="Glyco_hydro_9"/>
    <property type="match status" value="1"/>
</dbReference>
<evidence type="ECO:0000256" key="8">
    <source>
        <dbReference type="PROSITE-ProRule" id="PRU10059"/>
    </source>
</evidence>
<comment type="catalytic activity">
    <reaction evidence="1 10">
        <text>Endohydrolysis of (1-&gt;4)-beta-D-glucosidic linkages in cellulose, lichenin and cereal beta-D-glucans.</text>
        <dbReference type="EC" id="3.2.1.4"/>
    </reaction>
</comment>
<dbReference type="InterPro" id="IPR018221">
    <property type="entry name" value="Glyco_hydro_9_His_AS"/>
</dbReference>
<evidence type="ECO:0000256" key="4">
    <source>
        <dbReference type="ARBA" id="ARBA00023001"/>
    </source>
</evidence>
<dbReference type="GO" id="GO:0030245">
    <property type="term" value="P:cellulose catabolic process"/>
    <property type="evidence" value="ECO:0007669"/>
    <property type="project" value="UniProtKB-KW"/>
</dbReference>
<feature type="active site" evidence="9">
    <location>
        <position position="482"/>
    </location>
</feature>
<evidence type="ECO:0000256" key="5">
    <source>
        <dbReference type="ARBA" id="ARBA00023277"/>
    </source>
</evidence>
<organism evidence="12 13">
    <name type="scientific">Lupinus luteus</name>
    <name type="common">European yellow lupine</name>
    <dbReference type="NCBI Taxonomy" id="3873"/>
    <lineage>
        <taxon>Eukaryota</taxon>
        <taxon>Viridiplantae</taxon>
        <taxon>Streptophyta</taxon>
        <taxon>Embryophyta</taxon>
        <taxon>Tracheophyta</taxon>
        <taxon>Spermatophyta</taxon>
        <taxon>Magnoliopsida</taxon>
        <taxon>eudicotyledons</taxon>
        <taxon>Gunneridae</taxon>
        <taxon>Pentapetalae</taxon>
        <taxon>rosids</taxon>
        <taxon>fabids</taxon>
        <taxon>Fabales</taxon>
        <taxon>Fabaceae</taxon>
        <taxon>Papilionoideae</taxon>
        <taxon>50 kb inversion clade</taxon>
        <taxon>genistoids sensu lato</taxon>
        <taxon>core genistoids</taxon>
        <taxon>Genisteae</taxon>
        <taxon>Lupinus</taxon>
    </lineage>
</organism>
<feature type="active site" evidence="9">
    <location>
        <position position="491"/>
    </location>
</feature>
<dbReference type="FunFam" id="1.50.10.10:FF:000020">
    <property type="entry name" value="Endoglucanase"/>
    <property type="match status" value="1"/>
</dbReference>
<evidence type="ECO:0000313" key="13">
    <source>
        <dbReference type="Proteomes" id="UP001497480"/>
    </source>
</evidence>
<comment type="caution">
    <text evidence="12">The sequence shown here is derived from an EMBL/GenBank/DDBJ whole genome shotgun (WGS) entry which is preliminary data.</text>
</comment>
<evidence type="ECO:0000256" key="10">
    <source>
        <dbReference type="RuleBase" id="RU361166"/>
    </source>
</evidence>
<evidence type="ECO:0000256" key="7">
    <source>
        <dbReference type="ARBA" id="ARBA00023326"/>
    </source>
</evidence>
<evidence type="ECO:0000256" key="6">
    <source>
        <dbReference type="ARBA" id="ARBA00023295"/>
    </source>
</evidence>
<feature type="domain" description="Glycoside hydrolase family 9" evidence="11">
    <location>
        <begin position="48"/>
        <end position="504"/>
    </location>
</feature>
<comment type="similarity">
    <text evidence="2 8 10">Belongs to the glycosyl hydrolase 9 (cellulase E) family.</text>
</comment>
<dbReference type="EC" id="3.2.1.4" evidence="10"/>
<proteinExistence type="inferred from homology"/>
<evidence type="ECO:0000256" key="2">
    <source>
        <dbReference type="ARBA" id="ARBA00007072"/>
    </source>
</evidence>
<dbReference type="InterPro" id="IPR033126">
    <property type="entry name" value="Glyco_hydro_9_Asp/Glu_AS"/>
</dbReference>
<evidence type="ECO:0000256" key="1">
    <source>
        <dbReference type="ARBA" id="ARBA00000966"/>
    </source>
</evidence>